<dbReference type="OrthoDB" id="7208816at2"/>
<dbReference type="SUPFAM" id="SSF53474">
    <property type="entry name" value="alpha/beta-Hydrolases"/>
    <property type="match status" value="1"/>
</dbReference>
<dbReference type="GO" id="GO:0042619">
    <property type="term" value="P:poly-hydroxybutyrate biosynthetic process"/>
    <property type="evidence" value="ECO:0007669"/>
    <property type="project" value="InterPro"/>
</dbReference>
<evidence type="ECO:0000259" key="4">
    <source>
        <dbReference type="Pfam" id="PF07167"/>
    </source>
</evidence>
<evidence type="ECO:0000313" key="6">
    <source>
        <dbReference type="Proteomes" id="UP000199088"/>
    </source>
</evidence>
<feature type="region of interest" description="Disordered" evidence="3">
    <location>
        <begin position="570"/>
        <end position="594"/>
    </location>
</feature>
<keyword evidence="2" id="KW-0012">Acyltransferase</keyword>
<feature type="region of interest" description="Disordered" evidence="3">
    <location>
        <begin position="1"/>
        <end position="21"/>
    </location>
</feature>
<sequence length="594" mass="64697">MTQTENRTEPEGTTVAEPGEQQSDLELVEAAIEALTGVLPVALSPTQGLAAARRLAGGVLRQPTALTRRGVDLTAQLARIAVGTSSIEPDRKDARWKDPAWQENPVYRRLGQSYLAWNRAVHGVVEDLDLDEKSKLRAQFVLKLVTETVAPTNTLLGNPAALRRARETRGRSLVDGARHALHDVKKNGAMPSMVDSRPFVLGETIAATPGAVVWKNEIAELIQYTPTTGTVHERPMLVMPPQINKYYVLDLAPGRSMVEHLVSHGHQVFMLSWANPGSDTATDTAASWDYDSYARTALEASDVVREITGADDMNLLGVCAGGITAAGLLGHLATADDRRFHSVTFLVTLIDFEVPSQVGTFISKPVVAAARRRSRKEGVLSGRELARVFAWLRPNDLVWNYWVNNYLMGKNPPAFDVLAWNADAVDLPAALHADFMSMATDNSLTRPGEFRVLGTAVDLGRVTQDSYVVGAVTDHICPWRACYPVVDLMGGEVEFVLSSQGHIQALINPSGNPKGSYRTTDGDDPAAGTDDSAGKPTADEWFERAQLHEGSWWDHWVGWLEPRAGAKRRARKTLGSTAHPPVEDAPGSYVRATV</sequence>
<gene>
    <name evidence="5" type="ORF">SAMN05660199_03430</name>
</gene>
<keyword evidence="6" id="KW-1185">Reference proteome</keyword>
<dbReference type="STRING" id="1052260.SAMN05660199_03430"/>
<reference evidence="6" key="1">
    <citation type="submission" date="2016-10" db="EMBL/GenBank/DDBJ databases">
        <authorList>
            <person name="Varghese N."/>
            <person name="Submissions S."/>
        </authorList>
    </citation>
    <scope>NUCLEOTIDE SEQUENCE [LARGE SCALE GENOMIC DNA]</scope>
    <source>
        <strain evidence="6">DSM 45843</strain>
    </source>
</reference>
<evidence type="ECO:0000256" key="3">
    <source>
        <dbReference type="SAM" id="MobiDB-lite"/>
    </source>
</evidence>
<dbReference type="AlphaFoldDB" id="A0A1H0R1A8"/>
<dbReference type="EMBL" id="FNIR01000011">
    <property type="protein sequence ID" value="SDP23332.1"/>
    <property type="molecule type" value="Genomic_DNA"/>
</dbReference>
<proteinExistence type="predicted"/>
<evidence type="ECO:0000256" key="1">
    <source>
        <dbReference type="ARBA" id="ARBA00022679"/>
    </source>
</evidence>
<organism evidence="5 6">
    <name type="scientific">Klenkia soli</name>
    <dbReference type="NCBI Taxonomy" id="1052260"/>
    <lineage>
        <taxon>Bacteria</taxon>
        <taxon>Bacillati</taxon>
        <taxon>Actinomycetota</taxon>
        <taxon>Actinomycetes</taxon>
        <taxon>Geodermatophilales</taxon>
        <taxon>Geodermatophilaceae</taxon>
        <taxon>Klenkia</taxon>
    </lineage>
</organism>
<dbReference type="Pfam" id="PF07167">
    <property type="entry name" value="PhaC_N"/>
    <property type="match status" value="1"/>
</dbReference>
<dbReference type="InterPro" id="IPR029058">
    <property type="entry name" value="AB_hydrolase_fold"/>
</dbReference>
<evidence type="ECO:0000313" key="5">
    <source>
        <dbReference type="EMBL" id="SDP23332.1"/>
    </source>
</evidence>
<feature type="compositionally biased region" description="Basic and acidic residues" evidence="3">
    <location>
        <begin position="1"/>
        <end position="10"/>
    </location>
</feature>
<dbReference type="PANTHER" id="PTHR36837">
    <property type="entry name" value="POLY(3-HYDROXYALKANOATE) POLYMERASE SUBUNIT PHAC"/>
    <property type="match status" value="1"/>
</dbReference>
<dbReference type="GO" id="GO:0016746">
    <property type="term" value="F:acyltransferase activity"/>
    <property type="evidence" value="ECO:0007669"/>
    <property type="project" value="UniProtKB-KW"/>
</dbReference>
<accession>A0A1H0R1A8</accession>
<name>A0A1H0R1A8_9ACTN</name>
<feature type="region of interest" description="Disordered" evidence="3">
    <location>
        <begin position="508"/>
        <end position="536"/>
    </location>
</feature>
<feature type="domain" description="Poly-beta-hydroxybutyrate polymerase N-terminal" evidence="4">
    <location>
        <begin position="92"/>
        <end position="260"/>
    </location>
</feature>
<dbReference type="InterPro" id="IPR051321">
    <property type="entry name" value="PHA/PHB_synthase"/>
</dbReference>
<evidence type="ECO:0000256" key="2">
    <source>
        <dbReference type="ARBA" id="ARBA00023315"/>
    </source>
</evidence>
<dbReference type="Proteomes" id="UP000199088">
    <property type="component" value="Unassembled WGS sequence"/>
</dbReference>
<protein>
    <submittedName>
        <fullName evidence="5">Polyhydroxyalkanoate synthase</fullName>
    </submittedName>
</protein>
<keyword evidence="1" id="KW-0808">Transferase</keyword>
<dbReference type="PANTHER" id="PTHR36837:SF5">
    <property type="entry name" value="POLY-3-HYDROXYBUTYRATE SYNTHASE"/>
    <property type="match status" value="1"/>
</dbReference>
<dbReference type="Gene3D" id="3.40.50.1820">
    <property type="entry name" value="alpha/beta hydrolase"/>
    <property type="match status" value="1"/>
</dbReference>
<dbReference type="InterPro" id="IPR010941">
    <property type="entry name" value="PhaC_N"/>
</dbReference>
<dbReference type="RefSeq" id="WP_091247430.1">
    <property type="nucleotide sequence ID" value="NZ_FNIR01000011.1"/>
</dbReference>